<dbReference type="Gene3D" id="6.10.140.2220">
    <property type="match status" value="1"/>
</dbReference>
<keyword evidence="4" id="KW-1185">Reference proteome</keyword>
<dbReference type="HOGENOM" id="CLU_532056_0_0_1"/>
<sequence>MGVVQTEKKKRRRGGKKEHIKRQRRQKCDSPDDDTETDDTEDVEMPAFETRSAEGKGLGLFASRDIMAGERLIQEIPVFILPKTDTMNAAIVESFMHLQPEQRAAYLDLSSYTTCTAKTQFRVDETSMAEQVDRRSRASDVQSLISGSDIHNCRFPNSLGGSDDHSFKKPYKLELSELEATKSKPPVHESRIDSPVCDVEDLTKALQATTIDVDVEHGVDAPDDNTVDCEMTDSLAAQVVNIWRTNSYMLDDGITLDSAGVGLTASRLNHSCIPNVYSAYNSRTGYMTVQAVKPIAAGDELCTAYINGAGKSRSERRAELSMWGFTCTCIACADGRDESGRRDIKTLMNKVEGVKTQIQQGSADLSVAQIEQTVGDLLDLATLMSDEGLLGPDLADVCFGAARCCMLIDRREEAGALQASGFDILLRGYGIDNPICGAALEAGDLDEA</sequence>
<evidence type="ECO:0000259" key="2">
    <source>
        <dbReference type="PROSITE" id="PS50280"/>
    </source>
</evidence>
<dbReference type="InterPro" id="IPR053185">
    <property type="entry name" value="SET_domain_protein"/>
</dbReference>
<dbReference type="SUPFAM" id="SSF82199">
    <property type="entry name" value="SET domain"/>
    <property type="match status" value="1"/>
</dbReference>
<dbReference type="EMBL" id="KL584724">
    <property type="protein sequence ID" value="KEQ68988.1"/>
    <property type="molecule type" value="Genomic_DNA"/>
</dbReference>
<feature type="compositionally biased region" description="Basic residues" evidence="1">
    <location>
        <begin position="8"/>
        <end position="25"/>
    </location>
</feature>
<dbReference type="PANTHER" id="PTHR47332">
    <property type="entry name" value="SET DOMAIN-CONTAINING PROTEIN 5"/>
    <property type="match status" value="1"/>
</dbReference>
<dbReference type="GeneID" id="25415858"/>
<feature type="compositionally biased region" description="Acidic residues" evidence="1">
    <location>
        <begin position="31"/>
        <end position="44"/>
    </location>
</feature>
<dbReference type="InterPro" id="IPR046341">
    <property type="entry name" value="SET_dom_sf"/>
</dbReference>
<dbReference type="CDD" id="cd20071">
    <property type="entry name" value="SET_SMYD"/>
    <property type="match status" value="1"/>
</dbReference>
<dbReference type="Pfam" id="PF00856">
    <property type="entry name" value="SET"/>
    <property type="match status" value="1"/>
</dbReference>
<dbReference type="Gene3D" id="1.10.220.160">
    <property type="match status" value="1"/>
</dbReference>
<accession>A0A074W7W4</accession>
<protein>
    <submittedName>
        <fullName evidence="3">SET domain-containing protein</fullName>
    </submittedName>
</protein>
<evidence type="ECO:0000313" key="4">
    <source>
        <dbReference type="Proteomes" id="UP000027730"/>
    </source>
</evidence>
<dbReference type="Proteomes" id="UP000027730">
    <property type="component" value="Unassembled WGS sequence"/>
</dbReference>
<evidence type="ECO:0000256" key="1">
    <source>
        <dbReference type="SAM" id="MobiDB-lite"/>
    </source>
</evidence>
<organism evidence="3 4">
    <name type="scientific">Aureobasidium namibiae CBS 147.97</name>
    <dbReference type="NCBI Taxonomy" id="1043004"/>
    <lineage>
        <taxon>Eukaryota</taxon>
        <taxon>Fungi</taxon>
        <taxon>Dikarya</taxon>
        <taxon>Ascomycota</taxon>
        <taxon>Pezizomycotina</taxon>
        <taxon>Dothideomycetes</taxon>
        <taxon>Dothideomycetidae</taxon>
        <taxon>Dothideales</taxon>
        <taxon>Saccotheciaceae</taxon>
        <taxon>Aureobasidium</taxon>
    </lineage>
</organism>
<dbReference type="OrthoDB" id="265717at2759"/>
<dbReference type="PANTHER" id="PTHR47332:SF2">
    <property type="entry name" value="SET-6"/>
    <property type="match status" value="1"/>
</dbReference>
<name>A0A074W7W4_9PEZI</name>
<dbReference type="STRING" id="1043004.A0A074W7W4"/>
<dbReference type="RefSeq" id="XP_013423208.1">
    <property type="nucleotide sequence ID" value="XM_013567754.1"/>
</dbReference>
<dbReference type="PROSITE" id="PS50280">
    <property type="entry name" value="SET"/>
    <property type="match status" value="1"/>
</dbReference>
<feature type="domain" description="SET" evidence="2">
    <location>
        <begin position="46"/>
        <end position="306"/>
    </location>
</feature>
<gene>
    <name evidence="3" type="ORF">M436DRAFT_76529</name>
</gene>
<dbReference type="SMART" id="SM00317">
    <property type="entry name" value="SET"/>
    <property type="match status" value="1"/>
</dbReference>
<dbReference type="AlphaFoldDB" id="A0A074W7W4"/>
<evidence type="ECO:0000313" key="3">
    <source>
        <dbReference type="EMBL" id="KEQ68988.1"/>
    </source>
</evidence>
<proteinExistence type="predicted"/>
<feature type="region of interest" description="Disordered" evidence="1">
    <location>
        <begin position="1"/>
        <end position="47"/>
    </location>
</feature>
<reference evidence="3 4" key="1">
    <citation type="journal article" date="2014" name="BMC Genomics">
        <title>Genome sequencing of four Aureobasidium pullulans varieties: biotechnological potential, stress tolerance, and description of new species.</title>
        <authorList>
            <person name="Gostin Ar C."/>
            <person name="Ohm R.A."/>
            <person name="Kogej T."/>
            <person name="Sonjak S."/>
            <person name="Turk M."/>
            <person name="Zajc J."/>
            <person name="Zalar P."/>
            <person name="Grube M."/>
            <person name="Sun H."/>
            <person name="Han J."/>
            <person name="Sharma A."/>
            <person name="Chiniquy J."/>
            <person name="Ngan C.Y."/>
            <person name="Lipzen A."/>
            <person name="Barry K."/>
            <person name="Grigoriev I.V."/>
            <person name="Gunde-Cimerman N."/>
        </authorList>
    </citation>
    <scope>NUCLEOTIDE SEQUENCE [LARGE SCALE GENOMIC DNA]</scope>
    <source>
        <strain evidence="3 4">CBS 147.97</strain>
    </source>
</reference>
<dbReference type="Gene3D" id="2.170.270.10">
    <property type="entry name" value="SET domain"/>
    <property type="match status" value="1"/>
</dbReference>
<dbReference type="InterPro" id="IPR001214">
    <property type="entry name" value="SET_dom"/>
</dbReference>